<comment type="caution">
    <text evidence="3">The sequence shown here is derived from an EMBL/GenBank/DDBJ whole genome shotgun (WGS) entry which is preliminary data.</text>
</comment>
<proteinExistence type="predicted"/>
<feature type="region of interest" description="Disordered" evidence="1">
    <location>
        <begin position="400"/>
        <end position="427"/>
    </location>
</feature>
<keyword evidence="4" id="KW-1185">Reference proteome</keyword>
<dbReference type="InterPro" id="IPR024391">
    <property type="entry name" value="LDB19_N"/>
</dbReference>
<dbReference type="GO" id="GO:0030674">
    <property type="term" value="F:protein-macromolecule adaptor activity"/>
    <property type="evidence" value="ECO:0007669"/>
    <property type="project" value="TreeGrafter"/>
</dbReference>
<evidence type="ECO:0000259" key="2">
    <source>
        <dbReference type="Pfam" id="PF13002"/>
    </source>
</evidence>
<feature type="domain" description="LDB19 N-terminal" evidence="2">
    <location>
        <begin position="180"/>
        <end position="362"/>
    </location>
</feature>
<dbReference type="InterPro" id="IPR050357">
    <property type="entry name" value="Arrestin_domain-protein"/>
</dbReference>
<dbReference type="GO" id="GO:0005829">
    <property type="term" value="C:cytosol"/>
    <property type="evidence" value="ECO:0007669"/>
    <property type="project" value="TreeGrafter"/>
</dbReference>
<sequence>MPFLPKLAASLSHGSHSHSHSRQVPPQSPLNPSISHQPTTQNGTNNNDFSHAHHNSSSTSLNSHAVLNKHPFDLIIQIESPPIILYGTPADSTGSLISGQLSLKVTAQGFKDQKSTGPTPTSLTPQRPGSKRSLSSNAIPKALTATLSNLNITAGSSSDTNIPKIMQNVKDHLSVESVVLSIEQNIHYSKPFLPQTSNSIQNCSGCRHKTVELARWDIMAQPHLLPIGDHSYPFSHLLPGNLPPSTTLGSAALTTIKYQMYAIVKYYYNNHTHEAKVVLPLNISRSILKGPDRNSLRVFPPTNVTASAVLPNVVHPKSSFTLELKLNGVTDSDRRWRMRRMGWRIEESSKLKVHACEHHQTKLKIVTDHVKKTENKVQIKRTQQSGPTSQFLVTTYGANSLRSTASNPTGEPNPNEQDEEVSNEEQLAELHPSDHANHTQNGSAATATAEAAAPALQEEPALFGEEIRTVASGELKQGWKTDFSGNGKVELVVDISGFNLTSSATPHYTRASLSEAIDIPHTHPTVSTDVDDPVLGISCSHSLIVEIVVAEELLQSSTLSSSAASLSAVKSNTEQRLAEISPSFANHAAKQRASNQASPALTPSASNSSTINNNRPVDTMIGVPTGSARVLRMQFKLQMSERSGLGISWDDEVPPTYDDVKALSPPTYSAMGNPNQIIPPMELAPVHIHNSQAMGRAGDIDSGLANVFSLGTGAISPVTTHINSPYGQSTTPGNLFSLSPSYSPRASSQLSQDNNIDELMLSGRQNINRSER</sequence>
<dbReference type="InterPro" id="IPR014752">
    <property type="entry name" value="Arrestin-like_C"/>
</dbReference>
<feature type="compositionally biased region" description="Polar residues" evidence="1">
    <location>
        <begin position="22"/>
        <end position="49"/>
    </location>
</feature>
<feature type="region of interest" description="Disordered" evidence="1">
    <location>
        <begin position="434"/>
        <end position="453"/>
    </location>
</feature>
<dbReference type="Proteomes" id="UP000774326">
    <property type="component" value="Unassembled WGS sequence"/>
</dbReference>
<feature type="compositionally biased region" description="Polar residues" evidence="1">
    <location>
        <begin position="115"/>
        <end position="135"/>
    </location>
</feature>
<dbReference type="PANTHER" id="PTHR11188:SF76">
    <property type="entry name" value="PROTEIN LDB19"/>
    <property type="match status" value="1"/>
</dbReference>
<accession>A0A9P8QBC5</accession>
<feature type="compositionally biased region" description="Acidic residues" evidence="1">
    <location>
        <begin position="416"/>
        <end position="427"/>
    </location>
</feature>
<feature type="compositionally biased region" description="Polar residues" evidence="1">
    <location>
        <begin position="592"/>
        <end position="616"/>
    </location>
</feature>
<reference evidence="3" key="1">
    <citation type="journal article" date="2021" name="Open Biol.">
        <title>Shared evolutionary footprints suggest mitochondrial oxidative damage underlies multiple complex I losses in fungi.</title>
        <authorList>
            <person name="Schikora-Tamarit M.A."/>
            <person name="Marcet-Houben M."/>
            <person name="Nosek J."/>
            <person name="Gabaldon T."/>
        </authorList>
    </citation>
    <scope>NUCLEOTIDE SEQUENCE</scope>
    <source>
        <strain evidence="3">CBS2887</strain>
    </source>
</reference>
<dbReference type="OrthoDB" id="3832628at2759"/>
<dbReference type="GO" id="GO:0031625">
    <property type="term" value="F:ubiquitin protein ligase binding"/>
    <property type="evidence" value="ECO:0007669"/>
    <property type="project" value="TreeGrafter"/>
</dbReference>
<evidence type="ECO:0000313" key="3">
    <source>
        <dbReference type="EMBL" id="KAH3686520.1"/>
    </source>
</evidence>
<feature type="region of interest" description="Disordered" evidence="1">
    <location>
        <begin position="586"/>
        <end position="618"/>
    </location>
</feature>
<dbReference type="AlphaFoldDB" id="A0A9P8QBC5"/>
<evidence type="ECO:0000313" key="4">
    <source>
        <dbReference type="Proteomes" id="UP000774326"/>
    </source>
</evidence>
<dbReference type="PANTHER" id="PTHR11188">
    <property type="entry name" value="ARRESTIN DOMAIN CONTAINING PROTEIN"/>
    <property type="match status" value="1"/>
</dbReference>
<feature type="compositionally biased region" description="Low complexity" evidence="1">
    <location>
        <begin position="444"/>
        <end position="453"/>
    </location>
</feature>
<name>A0A9P8QBC5_WICPI</name>
<evidence type="ECO:0000256" key="1">
    <source>
        <dbReference type="SAM" id="MobiDB-lite"/>
    </source>
</evidence>
<feature type="region of interest" description="Disordered" evidence="1">
    <location>
        <begin position="110"/>
        <end position="135"/>
    </location>
</feature>
<dbReference type="Gene3D" id="2.60.40.640">
    <property type="match status" value="1"/>
</dbReference>
<reference evidence="3" key="2">
    <citation type="submission" date="2021-01" db="EMBL/GenBank/DDBJ databases">
        <authorList>
            <person name="Schikora-Tamarit M.A."/>
        </authorList>
    </citation>
    <scope>NUCLEOTIDE SEQUENCE</scope>
    <source>
        <strain evidence="3">CBS2887</strain>
    </source>
</reference>
<organism evidence="3 4">
    <name type="scientific">Wickerhamomyces pijperi</name>
    <name type="common">Yeast</name>
    <name type="synonym">Pichia pijperi</name>
    <dbReference type="NCBI Taxonomy" id="599730"/>
    <lineage>
        <taxon>Eukaryota</taxon>
        <taxon>Fungi</taxon>
        <taxon>Dikarya</taxon>
        <taxon>Ascomycota</taxon>
        <taxon>Saccharomycotina</taxon>
        <taxon>Saccharomycetes</taxon>
        <taxon>Phaffomycetales</taxon>
        <taxon>Wickerhamomycetaceae</taxon>
        <taxon>Wickerhamomyces</taxon>
    </lineage>
</organism>
<gene>
    <name evidence="3" type="ORF">WICPIJ_002498</name>
</gene>
<dbReference type="GO" id="GO:0005886">
    <property type="term" value="C:plasma membrane"/>
    <property type="evidence" value="ECO:0007669"/>
    <property type="project" value="TreeGrafter"/>
</dbReference>
<dbReference type="Pfam" id="PF13002">
    <property type="entry name" value="LDB19"/>
    <property type="match status" value="1"/>
</dbReference>
<protein>
    <recommendedName>
        <fullName evidence="2">LDB19 N-terminal domain-containing protein</fullName>
    </recommendedName>
</protein>
<feature type="compositionally biased region" description="Polar residues" evidence="1">
    <location>
        <begin position="400"/>
        <end position="415"/>
    </location>
</feature>
<dbReference type="EMBL" id="JAEUBG010001360">
    <property type="protein sequence ID" value="KAH3686520.1"/>
    <property type="molecule type" value="Genomic_DNA"/>
</dbReference>
<feature type="region of interest" description="Disordered" evidence="1">
    <location>
        <begin position="9"/>
        <end position="61"/>
    </location>
</feature>
<dbReference type="GO" id="GO:0070086">
    <property type="term" value="P:ubiquitin-dependent endocytosis"/>
    <property type="evidence" value="ECO:0007669"/>
    <property type="project" value="TreeGrafter"/>
</dbReference>